<dbReference type="Gene3D" id="2.60.40.200">
    <property type="entry name" value="Superoxide dismutase, copper/zinc binding domain"/>
    <property type="match status" value="1"/>
</dbReference>
<accession>A0A0U3PK33</accession>
<dbReference type="InterPro" id="IPR036423">
    <property type="entry name" value="SOD-like_Cu/Zn_dom_sf"/>
</dbReference>
<dbReference type="EC" id="1.15.1.1" evidence="2"/>
<dbReference type="SUPFAM" id="SSF49329">
    <property type="entry name" value="Cu,Zn superoxide dismutase-like"/>
    <property type="match status" value="1"/>
</dbReference>
<dbReference type="KEGG" id="pphr:APZ00_11405"/>
<dbReference type="InterPro" id="IPR001424">
    <property type="entry name" value="SOD_Cu_Zn_dom"/>
</dbReference>
<dbReference type="CDD" id="cd00305">
    <property type="entry name" value="Cu-Zn_Superoxide_Dismutase"/>
    <property type="match status" value="1"/>
</dbReference>
<dbReference type="PRINTS" id="PR00068">
    <property type="entry name" value="CUZNDISMTASE"/>
</dbReference>
<proteinExistence type="inferred from homology"/>
<name>A0A0U3PK33_9HYPH</name>
<dbReference type="AlphaFoldDB" id="A0A0U3PK33"/>
<evidence type="ECO:0000259" key="4">
    <source>
        <dbReference type="Pfam" id="PF00080"/>
    </source>
</evidence>
<keyword evidence="2" id="KW-0479">Metal-binding</keyword>
<dbReference type="PANTHER" id="PTHR10003">
    <property type="entry name" value="SUPEROXIDE DISMUTASE CU-ZN -RELATED"/>
    <property type="match status" value="1"/>
</dbReference>
<organism evidence="5 6">
    <name type="scientific">Pannonibacter phragmitetus</name>
    <dbReference type="NCBI Taxonomy" id="121719"/>
    <lineage>
        <taxon>Bacteria</taxon>
        <taxon>Pseudomonadati</taxon>
        <taxon>Pseudomonadota</taxon>
        <taxon>Alphaproteobacteria</taxon>
        <taxon>Hyphomicrobiales</taxon>
        <taxon>Stappiaceae</taxon>
        <taxon>Pannonibacter</taxon>
    </lineage>
</organism>
<keyword evidence="3" id="KW-0732">Signal</keyword>
<comment type="cofactor">
    <cofactor evidence="2">
        <name>Zn(2+)</name>
        <dbReference type="ChEBI" id="CHEBI:29105"/>
    </cofactor>
    <text evidence="2">Binds 1 zinc ion per subunit.</text>
</comment>
<evidence type="ECO:0000313" key="5">
    <source>
        <dbReference type="EMBL" id="ALV27597.1"/>
    </source>
</evidence>
<keyword evidence="2" id="KW-0862">Zinc</keyword>
<dbReference type="InterPro" id="IPR024134">
    <property type="entry name" value="SOD_Cu/Zn_/chaperone"/>
</dbReference>
<comment type="function">
    <text evidence="2">Destroys radicals which are normally produced within the cells and which are toxic to biological systems.</text>
</comment>
<evidence type="ECO:0000256" key="1">
    <source>
        <dbReference type="ARBA" id="ARBA00010457"/>
    </source>
</evidence>
<dbReference type="STRING" id="121719.APZ00_11405"/>
<dbReference type="GO" id="GO:0004784">
    <property type="term" value="F:superoxide dismutase activity"/>
    <property type="evidence" value="ECO:0007669"/>
    <property type="project" value="UniProtKB-EC"/>
</dbReference>
<comment type="catalytic activity">
    <reaction evidence="2">
        <text>2 superoxide + 2 H(+) = H2O2 + O2</text>
        <dbReference type="Rhea" id="RHEA:20696"/>
        <dbReference type="ChEBI" id="CHEBI:15378"/>
        <dbReference type="ChEBI" id="CHEBI:15379"/>
        <dbReference type="ChEBI" id="CHEBI:16240"/>
        <dbReference type="ChEBI" id="CHEBI:18421"/>
        <dbReference type="EC" id="1.15.1.1"/>
    </reaction>
</comment>
<comment type="similarity">
    <text evidence="1 2">Belongs to the Cu-Zn superoxide dismutase family.</text>
</comment>
<dbReference type="Pfam" id="PF00080">
    <property type="entry name" value="Sod_Cu"/>
    <property type="match status" value="1"/>
</dbReference>
<reference evidence="5 6" key="1">
    <citation type="submission" date="2015-10" db="EMBL/GenBank/DDBJ databases">
        <title>The world's first case of liver abscess caused by Pannonibacter phragmitetus.</title>
        <authorList>
            <person name="Ming D."/>
            <person name="Wang M."/>
            <person name="Zhou Y."/>
            <person name="Jiang T."/>
            <person name="Hu S."/>
        </authorList>
    </citation>
    <scope>NUCLEOTIDE SEQUENCE [LARGE SCALE GENOMIC DNA]</scope>
    <source>
        <strain evidence="5 6">31801</strain>
    </source>
</reference>
<dbReference type="Proteomes" id="UP000064921">
    <property type="component" value="Chromosome"/>
</dbReference>
<evidence type="ECO:0000256" key="3">
    <source>
        <dbReference type="SAM" id="SignalP"/>
    </source>
</evidence>
<dbReference type="PROSITE" id="PS00087">
    <property type="entry name" value="SOD_CU_ZN_1"/>
    <property type="match status" value="1"/>
</dbReference>
<evidence type="ECO:0000313" key="6">
    <source>
        <dbReference type="Proteomes" id="UP000064921"/>
    </source>
</evidence>
<evidence type="ECO:0000256" key="2">
    <source>
        <dbReference type="RuleBase" id="RU000393"/>
    </source>
</evidence>
<sequence>MRHLTRILLGTLLVLPLPAAAQEARTTFVNGEGTETGTATLTETPSGVLIKLDLGALPPNQWLGFHIHETGSCDPHGGHESAGDHFNPEGVEHGYLSETGPHAGDMPNIRTDAEGMARVEVHNPLVTLNEGGNSIRGRALMVHAQADDYRSQPSGNAGDRLACAVIE</sequence>
<keyword evidence="2" id="KW-0186">Copper</keyword>
<gene>
    <name evidence="5" type="ORF">APZ00_11405</name>
</gene>
<keyword evidence="2" id="KW-0560">Oxidoreductase</keyword>
<dbReference type="GO" id="GO:0005507">
    <property type="term" value="F:copper ion binding"/>
    <property type="evidence" value="ECO:0007669"/>
    <property type="project" value="InterPro"/>
</dbReference>
<feature type="signal peptide" evidence="3">
    <location>
        <begin position="1"/>
        <end position="21"/>
    </location>
</feature>
<dbReference type="InterPro" id="IPR018152">
    <property type="entry name" value="SOD_Cu/Zn_BS"/>
</dbReference>
<protein>
    <recommendedName>
        <fullName evidence="2">Superoxide dismutase [Cu-Zn]</fullName>
        <ecNumber evidence="2">1.15.1.1</ecNumber>
    </recommendedName>
</protein>
<dbReference type="RefSeq" id="WP_058898961.1">
    <property type="nucleotide sequence ID" value="NZ_CM011124.1"/>
</dbReference>
<feature type="chain" id="PRO_5006842977" description="Superoxide dismutase [Cu-Zn]" evidence="3">
    <location>
        <begin position="22"/>
        <end position="167"/>
    </location>
</feature>
<keyword evidence="6" id="KW-1185">Reference proteome</keyword>
<dbReference type="EMBL" id="CP013068">
    <property type="protein sequence ID" value="ALV27597.1"/>
    <property type="molecule type" value="Genomic_DNA"/>
</dbReference>
<feature type="domain" description="Superoxide dismutase copper/zinc binding" evidence="4">
    <location>
        <begin position="36"/>
        <end position="166"/>
    </location>
</feature>
<dbReference type="PROSITE" id="PS00332">
    <property type="entry name" value="SOD_CU_ZN_2"/>
    <property type="match status" value="1"/>
</dbReference>
<comment type="cofactor">
    <cofactor evidence="2">
        <name>Cu cation</name>
        <dbReference type="ChEBI" id="CHEBI:23378"/>
    </cofactor>
    <text evidence="2">Binds 1 copper ion per subunit.</text>
</comment>